<feature type="domain" description="Sulfatase-modifying factor enzyme-like" evidence="1">
    <location>
        <begin position="15"/>
        <end position="227"/>
    </location>
</feature>
<evidence type="ECO:0000313" key="2">
    <source>
        <dbReference type="EMBL" id="MFB9055919.1"/>
    </source>
</evidence>
<dbReference type="InterPro" id="IPR051043">
    <property type="entry name" value="Sulfatase_Mod_Factor_Kinase"/>
</dbReference>
<evidence type="ECO:0000259" key="1">
    <source>
        <dbReference type="Pfam" id="PF03781"/>
    </source>
</evidence>
<dbReference type="RefSeq" id="WP_379860106.1">
    <property type="nucleotide sequence ID" value="NZ_JBHMFC010000010.1"/>
</dbReference>
<gene>
    <name evidence="2" type="ORF">ACFFU9_04110</name>
</gene>
<evidence type="ECO:0000313" key="3">
    <source>
        <dbReference type="Proteomes" id="UP001589585"/>
    </source>
</evidence>
<sequence length="232" mass="27010">MEKINNDIKLIDELFVSIPSGTVEMRDDRTKEVWLSEISSFELSKYPVTQELYEAITKENPSTFRGEKLPVETISWIEAVNFCNQLSEILGKTKCYSIDLDTEEITLNSVATGFRLPTEAEWQYACQAGSKYIRYGELNDIAWFKDNSNNRPQDVGQKQPNEWGLYDMLGNVWEWCTDIYDEKIYGSYRVFRGGGWCDQERSVMATTRRRSHPFSFKIDDLGFRIARSKQIK</sequence>
<accession>A0ABV5F973</accession>
<dbReference type="Proteomes" id="UP001589585">
    <property type="component" value="Unassembled WGS sequence"/>
</dbReference>
<reference evidence="2 3" key="1">
    <citation type="submission" date="2024-09" db="EMBL/GenBank/DDBJ databases">
        <authorList>
            <person name="Sun Q."/>
            <person name="Mori K."/>
        </authorList>
    </citation>
    <scope>NUCLEOTIDE SEQUENCE [LARGE SCALE GENOMIC DNA]</scope>
    <source>
        <strain evidence="2 3">CECT 8622</strain>
    </source>
</reference>
<keyword evidence="3" id="KW-1185">Reference proteome</keyword>
<dbReference type="EMBL" id="JBHMFC010000010">
    <property type="protein sequence ID" value="MFB9055919.1"/>
    <property type="molecule type" value="Genomic_DNA"/>
</dbReference>
<dbReference type="Gene3D" id="3.90.1580.10">
    <property type="entry name" value="paralog of FGE (formylglycine-generating enzyme)"/>
    <property type="match status" value="1"/>
</dbReference>
<comment type="caution">
    <text evidence="2">The sequence shown here is derived from an EMBL/GenBank/DDBJ whole genome shotgun (WGS) entry which is preliminary data.</text>
</comment>
<dbReference type="SUPFAM" id="SSF56436">
    <property type="entry name" value="C-type lectin-like"/>
    <property type="match status" value="1"/>
</dbReference>
<proteinExistence type="predicted"/>
<dbReference type="InterPro" id="IPR005532">
    <property type="entry name" value="SUMF_dom"/>
</dbReference>
<organism evidence="2 3">
    <name type="scientific">Mariniflexile ostreae</name>
    <dbReference type="NCBI Taxonomy" id="1520892"/>
    <lineage>
        <taxon>Bacteria</taxon>
        <taxon>Pseudomonadati</taxon>
        <taxon>Bacteroidota</taxon>
        <taxon>Flavobacteriia</taxon>
        <taxon>Flavobacteriales</taxon>
        <taxon>Flavobacteriaceae</taxon>
        <taxon>Mariniflexile</taxon>
    </lineage>
</organism>
<dbReference type="InterPro" id="IPR042095">
    <property type="entry name" value="SUMF_sf"/>
</dbReference>
<dbReference type="PANTHER" id="PTHR23150:SF19">
    <property type="entry name" value="FORMYLGLYCINE-GENERATING ENZYME"/>
    <property type="match status" value="1"/>
</dbReference>
<dbReference type="PANTHER" id="PTHR23150">
    <property type="entry name" value="SULFATASE MODIFYING FACTOR 1, 2"/>
    <property type="match status" value="1"/>
</dbReference>
<dbReference type="Pfam" id="PF03781">
    <property type="entry name" value="FGE-sulfatase"/>
    <property type="match status" value="1"/>
</dbReference>
<name>A0ABV5F973_9FLAO</name>
<dbReference type="InterPro" id="IPR016187">
    <property type="entry name" value="CTDL_fold"/>
</dbReference>
<protein>
    <submittedName>
        <fullName evidence="2">Formylglycine-generating enzyme family protein</fullName>
    </submittedName>
</protein>